<comment type="caution">
    <text evidence="1">The sequence shown here is derived from an EMBL/GenBank/DDBJ whole genome shotgun (WGS) entry which is preliminary data.</text>
</comment>
<proteinExistence type="predicted"/>
<dbReference type="GeneID" id="64631445"/>
<dbReference type="AlphaFoldDB" id="A0A9P7DK92"/>
<gene>
    <name evidence="1" type="ORF">BJ212DRAFT_1407011</name>
</gene>
<accession>A0A9P7DK92</accession>
<evidence type="ECO:0000313" key="1">
    <source>
        <dbReference type="EMBL" id="KAG1796900.1"/>
    </source>
</evidence>
<sequence>MSYCGPNTTRGSLATLTSCVSVALVSRLMLNLHKSVDTGILTTPVRNDNGDYVLTTRIDVEQSAIASSIA</sequence>
<dbReference type="OrthoDB" id="2686513at2759"/>
<feature type="non-terminal residue" evidence="1">
    <location>
        <position position="1"/>
    </location>
</feature>
<protein>
    <submittedName>
        <fullName evidence="1">Uncharacterized protein</fullName>
    </submittedName>
</protein>
<evidence type="ECO:0000313" key="2">
    <source>
        <dbReference type="Proteomes" id="UP000807769"/>
    </source>
</evidence>
<organism evidence="1 2">
    <name type="scientific">Suillus subaureus</name>
    <dbReference type="NCBI Taxonomy" id="48587"/>
    <lineage>
        <taxon>Eukaryota</taxon>
        <taxon>Fungi</taxon>
        <taxon>Dikarya</taxon>
        <taxon>Basidiomycota</taxon>
        <taxon>Agaricomycotina</taxon>
        <taxon>Agaricomycetes</taxon>
        <taxon>Agaricomycetidae</taxon>
        <taxon>Boletales</taxon>
        <taxon>Suillineae</taxon>
        <taxon>Suillaceae</taxon>
        <taxon>Suillus</taxon>
    </lineage>
</organism>
<keyword evidence="2" id="KW-1185">Reference proteome</keyword>
<reference evidence="1" key="1">
    <citation type="journal article" date="2020" name="New Phytol.">
        <title>Comparative genomics reveals dynamic genome evolution in host specialist ectomycorrhizal fungi.</title>
        <authorList>
            <person name="Lofgren L.A."/>
            <person name="Nguyen N.H."/>
            <person name="Vilgalys R."/>
            <person name="Ruytinx J."/>
            <person name="Liao H.L."/>
            <person name="Branco S."/>
            <person name="Kuo A."/>
            <person name="LaButti K."/>
            <person name="Lipzen A."/>
            <person name="Andreopoulos W."/>
            <person name="Pangilinan J."/>
            <person name="Riley R."/>
            <person name="Hundley H."/>
            <person name="Na H."/>
            <person name="Barry K."/>
            <person name="Grigoriev I.V."/>
            <person name="Stajich J.E."/>
            <person name="Kennedy P.G."/>
        </authorList>
    </citation>
    <scope>NUCLEOTIDE SEQUENCE</scope>
    <source>
        <strain evidence="1">MN1</strain>
    </source>
</reference>
<dbReference type="Proteomes" id="UP000807769">
    <property type="component" value="Unassembled WGS sequence"/>
</dbReference>
<dbReference type="RefSeq" id="XP_041185420.1">
    <property type="nucleotide sequence ID" value="XM_041337429.1"/>
</dbReference>
<dbReference type="EMBL" id="JABBWG010000235">
    <property type="protein sequence ID" value="KAG1796900.1"/>
    <property type="molecule type" value="Genomic_DNA"/>
</dbReference>
<name>A0A9P7DK92_9AGAM</name>